<dbReference type="AlphaFoldDB" id="A0AAW2SLH2"/>
<reference evidence="1" key="2">
    <citation type="journal article" date="2024" name="Plant">
        <title>Genomic evolution and insights into agronomic trait innovations of Sesamum species.</title>
        <authorList>
            <person name="Miao H."/>
            <person name="Wang L."/>
            <person name="Qu L."/>
            <person name="Liu H."/>
            <person name="Sun Y."/>
            <person name="Le M."/>
            <person name="Wang Q."/>
            <person name="Wei S."/>
            <person name="Zheng Y."/>
            <person name="Lin W."/>
            <person name="Duan Y."/>
            <person name="Cao H."/>
            <person name="Xiong S."/>
            <person name="Wang X."/>
            <person name="Wei L."/>
            <person name="Li C."/>
            <person name="Ma Q."/>
            <person name="Ju M."/>
            <person name="Zhao R."/>
            <person name="Li G."/>
            <person name="Mu C."/>
            <person name="Tian Q."/>
            <person name="Mei H."/>
            <person name="Zhang T."/>
            <person name="Gao T."/>
            <person name="Zhang H."/>
        </authorList>
    </citation>
    <scope>NUCLEOTIDE SEQUENCE</scope>
    <source>
        <strain evidence="1">G02</strain>
    </source>
</reference>
<proteinExistence type="predicted"/>
<reference evidence="1" key="1">
    <citation type="submission" date="2020-06" db="EMBL/GenBank/DDBJ databases">
        <authorList>
            <person name="Li T."/>
            <person name="Hu X."/>
            <person name="Zhang T."/>
            <person name="Song X."/>
            <person name="Zhang H."/>
            <person name="Dai N."/>
            <person name="Sheng W."/>
            <person name="Hou X."/>
            <person name="Wei L."/>
        </authorList>
    </citation>
    <scope>NUCLEOTIDE SEQUENCE</scope>
    <source>
        <strain evidence="1">G02</strain>
        <tissue evidence="1">Leaf</tissue>
    </source>
</reference>
<name>A0AAW2SLH2_SESRA</name>
<evidence type="ECO:0000313" key="1">
    <source>
        <dbReference type="EMBL" id="KAL0392925.1"/>
    </source>
</evidence>
<dbReference type="EMBL" id="JACGWJ010000010">
    <property type="protein sequence ID" value="KAL0392925.1"/>
    <property type="molecule type" value="Genomic_DNA"/>
</dbReference>
<organism evidence="1">
    <name type="scientific">Sesamum radiatum</name>
    <name type="common">Black benniseed</name>
    <dbReference type="NCBI Taxonomy" id="300843"/>
    <lineage>
        <taxon>Eukaryota</taxon>
        <taxon>Viridiplantae</taxon>
        <taxon>Streptophyta</taxon>
        <taxon>Embryophyta</taxon>
        <taxon>Tracheophyta</taxon>
        <taxon>Spermatophyta</taxon>
        <taxon>Magnoliopsida</taxon>
        <taxon>eudicotyledons</taxon>
        <taxon>Gunneridae</taxon>
        <taxon>Pentapetalae</taxon>
        <taxon>asterids</taxon>
        <taxon>lamiids</taxon>
        <taxon>Lamiales</taxon>
        <taxon>Pedaliaceae</taxon>
        <taxon>Sesamum</taxon>
    </lineage>
</organism>
<gene>
    <name evidence="1" type="ORF">Sradi_2515300</name>
</gene>
<protein>
    <submittedName>
        <fullName evidence="1">Uncharacterized protein</fullName>
    </submittedName>
</protein>
<sequence>MNPVASSIVYHEGSSSVGMHKKKIEAELGRLPKQMIQSLFAKCFKKKVVGS</sequence>
<accession>A0AAW2SLH2</accession>
<comment type="caution">
    <text evidence="1">The sequence shown here is derived from an EMBL/GenBank/DDBJ whole genome shotgun (WGS) entry which is preliminary data.</text>
</comment>